<dbReference type="SMART" id="SM00478">
    <property type="entry name" value="ENDO3c"/>
    <property type="match status" value="1"/>
</dbReference>
<comment type="catalytic activity">
    <reaction evidence="1">
        <text>Hydrolysis of alkylated DNA, releasing 3-methyladenine, 3-methylguanine, 7-methylguanine and 7-methyladenine.</text>
        <dbReference type="EC" id="3.2.2.21"/>
    </reaction>
</comment>
<dbReference type="GO" id="GO:0032993">
    <property type="term" value="C:protein-DNA complex"/>
    <property type="evidence" value="ECO:0007669"/>
    <property type="project" value="TreeGrafter"/>
</dbReference>
<keyword evidence="7" id="KW-1185">Reference proteome</keyword>
<dbReference type="GO" id="GO:0006285">
    <property type="term" value="P:base-excision repair, AP site formation"/>
    <property type="evidence" value="ECO:0007669"/>
    <property type="project" value="TreeGrafter"/>
</dbReference>
<name>A0A2S8SCA7_9RHOB</name>
<dbReference type="Gene3D" id="1.10.1670.40">
    <property type="match status" value="1"/>
</dbReference>
<dbReference type="PANTHER" id="PTHR43003">
    <property type="entry name" value="DNA-3-METHYLADENINE GLYCOSYLASE"/>
    <property type="match status" value="1"/>
</dbReference>
<organism evidence="6 7">
    <name type="scientific">Albidovulum denitrificans</name>
    <dbReference type="NCBI Taxonomy" id="404881"/>
    <lineage>
        <taxon>Bacteria</taxon>
        <taxon>Pseudomonadati</taxon>
        <taxon>Pseudomonadota</taxon>
        <taxon>Alphaproteobacteria</taxon>
        <taxon>Rhodobacterales</taxon>
        <taxon>Paracoccaceae</taxon>
        <taxon>Albidovulum</taxon>
    </lineage>
</organism>
<gene>
    <name evidence="6" type="ORF">LX70_00234</name>
</gene>
<feature type="domain" description="HhH-GPD" evidence="5">
    <location>
        <begin position="53"/>
        <end position="201"/>
    </location>
</feature>
<dbReference type="Proteomes" id="UP000238338">
    <property type="component" value="Unassembled WGS sequence"/>
</dbReference>
<dbReference type="Gene3D" id="1.10.340.30">
    <property type="entry name" value="Hypothetical protein, domain 2"/>
    <property type="match status" value="1"/>
</dbReference>
<dbReference type="GO" id="GO:0006307">
    <property type="term" value="P:DNA alkylation repair"/>
    <property type="evidence" value="ECO:0007669"/>
    <property type="project" value="TreeGrafter"/>
</dbReference>
<evidence type="ECO:0000256" key="4">
    <source>
        <dbReference type="ARBA" id="ARBA00023204"/>
    </source>
</evidence>
<dbReference type="GO" id="GO:0032131">
    <property type="term" value="F:alkylated DNA binding"/>
    <property type="evidence" value="ECO:0007669"/>
    <property type="project" value="TreeGrafter"/>
</dbReference>
<dbReference type="GO" id="GO:0043916">
    <property type="term" value="F:DNA-7-methylguanine glycosylase activity"/>
    <property type="evidence" value="ECO:0007669"/>
    <property type="project" value="TreeGrafter"/>
</dbReference>
<evidence type="ECO:0000259" key="5">
    <source>
        <dbReference type="SMART" id="SM00478"/>
    </source>
</evidence>
<dbReference type="InterPro" id="IPR051912">
    <property type="entry name" value="Alkylbase_DNA_Glycosylase/TA"/>
</dbReference>
<evidence type="ECO:0000256" key="1">
    <source>
        <dbReference type="ARBA" id="ARBA00000086"/>
    </source>
</evidence>
<dbReference type="Pfam" id="PF00730">
    <property type="entry name" value="HhH-GPD"/>
    <property type="match status" value="1"/>
</dbReference>
<dbReference type="OrthoDB" id="9785929at2"/>
<evidence type="ECO:0000313" key="6">
    <source>
        <dbReference type="EMBL" id="PQV58422.1"/>
    </source>
</evidence>
<dbReference type="CDD" id="cd00056">
    <property type="entry name" value="ENDO3c"/>
    <property type="match status" value="1"/>
</dbReference>
<dbReference type="EMBL" id="PVEP01000001">
    <property type="protein sequence ID" value="PQV58422.1"/>
    <property type="molecule type" value="Genomic_DNA"/>
</dbReference>
<evidence type="ECO:0000256" key="3">
    <source>
        <dbReference type="ARBA" id="ARBA00022763"/>
    </source>
</evidence>
<dbReference type="RefSeq" id="WP_105512707.1">
    <property type="nucleotide sequence ID" value="NZ_PVEP01000001.1"/>
</dbReference>
<accession>A0A2S8SCA7</accession>
<comment type="caution">
    <text evidence="6">The sequence shown here is derived from an EMBL/GenBank/DDBJ whole genome shotgun (WGS) entry which is preliminary data.</text>
</comment>
<keyword evidence="4" id="KW-0234">DNA repair</keyword>
<dbReference type="PANTHER" id="PTHR43003:SF5">
    <property type="entry name" value="DNA-3-METHYLADENINE GLYCOSYLASE"/>
    <property type="match status" value="1"/>
</dbReference>
<sequence>MPGRIIDSAADLAEGAAWLCRAEPRFAPVLAATGPLPLRRRPDGFAALLDMIVSQQVSTASAAAIHARLVAAGFDSEAAVAGAEAGALAACGLSRPKIAYLHAIARAAPDYDALRHLPDAEVTARLTALKGVGRWTADLYLVSALGRADAFPAGDLALQEAARVLFDLPARPAPAAFDVLAEAWRPWRAVAARALWSYYRQIKGREGAR</sequence>
<dbReference type="AlphaFoldDB" id="A0A2S8SCA7"/>
<dbReference type="GO" id="GO:0008725">
    <property type="term" value="F:DNA-3-methyladenine glycosylase activity"/>
    <property type="evidence" value="ECO:0007669"/>
    <property type="project" value="TreeGrafter"/>
</dbReference>
<dbReference type="InterPro" id="IPR003265">
    <property type="entry name" value="HhH-GPD_domain"/>
</dbReference>
<keyword evidence="3" id="KW-0227">DNA damage</keyword>
<reference evidence="6 7" key="1">
    <citation type="submission" date="2018-02" db="EMBL/GenBank/DDBJ databases">
        <title>Genomic Encyclopedia of Archaeal and Bacterial Type Strains, Phase II (KMG-II): from individual species to whole genera.</title>
        <authorList>
            <person name="Goeker M."/>
        </authorList>
    </citation>
    <scope>NUCLEOTIDE SEQUENCE [LARGE SCALE GENOMIC DNA]</scope>
    <source>
        <strain evidence="6 7">DSM 18921</strain>
    </source>
</reference>
<evidence type="ECO:0000256" key="2">
    <source>
        <dbReference type="ARBA" id="ARBA00012000"/>
    </source>
</evidence>
<evidence type="ECO:0000313" key="7">
    <source>
        <dbReference type="Proteomes" id="UP000238338"/>
    </source>
</evidence>
<protein>
    <recommendedName>
        <fullName evidence="2">DNA-3-methyladenine glycosylase II</fullName>
        <ecNumber evidence="2">3.2.2.21</ecNumber>
    </recommendedName>
</protein>
<proteinExistence type="predicted"/>
<dbReference type="EC" id="3.2.2.21" evidence="2"/>
<dbReference type="SUPFAM" id="SSF48150">
    <property type="entry name" value="DNA-glycosylase"/>
    <property type="match status" value="1"/>
</dbReference>
<dbReference type="InterPro" id="IPR011257">
    <property type="entry name" value="DNA_glycosylase"/>
</dbReference>
<dbReference type="GO" id="GO:0005737">
    <property type="term" value="C:cytoplasm"/>
    <property type="evidence" value="ECO:0007669"/>
    <property type="project" value="TreeGrafter"/>
</dbReference>